<evidence type="ECO:0000256" key="1">
    <source>
        <dbReference type="SAM" id="Coils"/>
    </source>
</evidence>
<keyword evidence="4" id="KW-1185">Reference proteome</keyword>
<accession>A0A1I0GB58</accession>
<evidence type="ECO:0000259" key="2">
    <source>
        <dbReference type="Pfam" id="PF10543"/>
    </source>
</evidence>
<dbReference type="EMBL" id="FOIN01000028">
    <property type="protein sequence ID" value="SET68224.1"/>
    <property type="molecule type" value="Genomic_DNA"/>
</dbReference>
<gene>
    <name evidence="3" type="ORF">SAMN04489758_1283</name>
</gene>
<dbReference type="InterPro" id="IPR018873">
    <property type="entry name" value="KilA-N_DNA-bd_domain"/>
</dbReference>
<dbReference type="AlphaFoldDB" id="A0A1I0GB58"/>
<dbReference type="Pfam" id="PF10543">
    <property type="entry name" value="ORF6N"/>
    <property type="match status" value="1"/>
</dbReference>
<name>A0A1I0GB58_9FIRM</name>
<proteinExistence type="predicted"/>
<evidence type="ECO:0000313" key="4">
    <source>
        <dbReference type="Proteomes" id="UP000198558"/>
    </source>
</evidence>
<sequence>MDRYKKMENYINQNINQTKNLEELVNKINGNINDISNEIENTNTNNINCLQILEHDSERVLTTKQLAACYGTNVENIKKNFQRNKDRFRDGKDYFMLKGDELKKFKRKVNITDFAENSKSDTLVTDGEVTNCPFVSRNVNTFYLWTEMGALRHSKLLY</sequence>
<reference evidence="4" key="1">
    <citation type="submission" date="2016-10" db="EMBL/GenBank/DDBJ databases">
        <authorList>
            <person name="Varghese N."/>
            <person name="Submissions S."/>
        </authorList>
    </citation>
    <scope>NUCLEOTIDE SEQUENCE [LARGE SCALE GENOMIC DNA]</scope>
    <source>
        <strain evidence="4">DSM 1551</strain>
    </source>
</reference>
<evidence type="ECO:0000313" key="3">
    <source>
        <dbReference type="EMBL" id="SET68224.1"/>
    </source>
</evidence>
<feature type="coiled-coil region" evidence="1">
    <location>
        <begin position="7"/>
        <end position="45"/>
    </location>
</feature>
<feature type="domain" description="KilA-N DNA-binding" evidence="2">
    <location>
        <begin position="51"/>
        <end position="155"/>
    </location>
</feature>
<dbReference type="RefSeq" id="WP_244881301.1">
    <property type="nucleotide sequence ID" value="NZ_FOIN01000028.1"/>
</dbReference>
<protein>
    <submittedName>
        <fullName evidence="3">ORF6N domain-containing protein</fullName>
    </submittedName>
</protein>
<dbReference type="GeneID" id="78288941"/>
<organism evidence="3 4">
    <name type="scientific">Thomasclavelia cocleata</name>
    <dbReference type="NCBI Taxonomy" id="69824"/>
    <lineage>
        <taxon>Bacteria</taxon>
        <taxon>Bacillati</taxon>
        <taxon>Bacillota</taxon>
        <taxon>Erysipelotrichia</taxon>
        <taxon>Erysipelotrichales</taxon>
        <taxon>Coprobacillaceae</taxon>
        <taxon>Thomasclavelia</taxon>
    </lineage>
</organism>
<dbReference type="Proteomes" id="UP000198558">
    <property type="component" value="Unassembled WGS sequence"/>
</dbReference>
<keyword evidence="1" id="KW-0175">Coiled coil</keyword>